<feature type="region of interest" description="Disordered" evidence="1">
    <location>
        <begin position="55"/>
        <end position="76"/>
    </location>
</feature>
<reference evidence="2 3" key="1">
    <citation type="submission" date="2014-02" db="EMBL/GenBank/DDBJ databases">
        <title>The small core and large imbalanced accessory genome model reveals a collaborative survival strategy of Sorangium cellulosum strains in nature.</title>
        <authorList>
            <person name="Han K."/>
            <person name="Peng R."/>
            <person name="Blom J."/>
            <person name="Li Y.-Z."/>
        </authorList>
    </citation>
    <scope>NUCLEOTIDE SEQUENCE [LARGE SCALE GENOMIC DNA]</scope>
    <source>
        <strain evidence="2 3">So0157-25</strain>
    </source>
</reference>
<evidence type="ECO:0000256" key="1">
    <source>
        <dbReference type="SAM" id="MobiDB-lite"/>
    </source>
</evidence>
<evidence type="ECO:0000313" key="2">
    <source>
        <dbReference type="EMBL" id="KYF49838.1"/>
    </source>
</evidence>
<name>A0A150P2U5_SORCE</name>
<dbReference type="AlphaFoldDB" id="A0A150P2U5"/>
<evidence type="ECO:0000313" key="3">
    <source>
        <dbReference type="Proteomes" id="UP000075420"/>
    </source>
</evidence>
<protein>
    <submittedName>
        <fullName evidence="2">Uncharacterized protein</fullName>
    </submittedName>
</protein>
<sequence length="125" mass="12544">MATFDAYGAATGDRWTTTTFGQASLSGSVEFTLECKGKSASSAGHHLKIDHIELVPVDGGGSSGGGGGGGPEDHCDGRVTLAAAAQAPADAESATELASSSMAMNAAWHAHKNSVPGGRIMDVRK</sequence>
<feature type="compositionally biased region" description="Gly residues" evidence="1">
    <location>
        <begin position="58"/>
        <end position="70"/>
    </location>
</feature>
<accession>A0A150P2U5</accession>
<proteinExistence type="predicted"/>
<dbReference type="EMBL" id="JELY01003313">
    <property type="protein sequence ID" value="KYF49838.1"/>
    <property type="molecule type" value="Genomic_DNA"/>
</dbReference>
<organism evidence="2 3">
    <name type="scientific">Sorangium cellulosum</name>
    <name type="common">Polyangium cellulosum</name>
    <dbReference type="NCBI Taxonomy" id="56"/>
    <lineage>
        <taxon>Bacteria</taxon>
        <taxon>Pseudomonadati</taxon>
        <taxon>Myxococcota</taxon>
        <taxon>Polyangia</taxon>
        <taxon>Polyangiales</taxon>
        <taxon>Polyangiaceae</taxon>
        <taxon>Sorangium</taxon>
    </lineage>
</organism>
<dbReference type="Proteomes" id="UP000075420">
    <property type="component" value="Unassembled WGS sequence"/>
</dbReference>
<comment type="caution">
    <text evidence="2">The sequence shown here is derived from an EMBL/GenBank/DDBJ whole genome shotgun (WGS) entry which is preliminary data.</text>
</comment>
<gene>
    <name evidence="2" type="ORF">BE08_14000</name>
</gene>